<dbReference type="AlphaFoldDB" id="X1IKK5"/>
<gene>
    <name evidence="1" type="ORF">S03H2_59436</name>
</gene>
<evidence type="ECO:0000313" key="1">
    <source>
        <dbReference type="EMBL" id="GAH82242.1"/>
    </source>
</evidence>
<organism evidence="1">
    <name type="scientific">marine sediment metagenome</name>
    <dbReference type="NCBI Taxonomy" id="412755"/>
    <lineage>
        <taxon>unclassified sequences</taxon>
        <taxon>metagenomes</taxon>
        <taxon>ecological metagenomes</taxon>
    </lineage>
</organism>
<sequence length="39" mass="4394">MKREMMKKRMTALIITFVAGGLLLVTEGISQAKITLTLW</sequence>
<accession>X1IKK5</accession>
<protein>
    <submittedName>
        <fullName evidence="1">Uncharacterized protein</fullName>
    </submittedName>
</protein>
<name>X1IKK5_9ZZZZ</name>
<dbReference type="EMBL" id="BARU01038220">
    <property type="protein sequence ID" value="GAH82242.1"/>
    <property type="molecule type" value="Genomic_DNA"/>
</dbReference>
<comment type="caution">
    <text evidence="1">The sequence shown here is derived from an EMBL/GenBank/DDBJ whole genome shotgun (WGS) entry which is preliminary data.</text>
</comment>
<reference evidence="1" key="1">
    <citation type="journal article" date="2014" name="Front. Microbiol.">
        <title>High frequency of phylogenetically diverse reductive dehalogenase-homologous genes in deep subseafloor sedimentary metagenomes.</title>
        <authorList>
            <person name="Kawai M."/>
            <person name="Futagami T."/>
            <person name="Toyoda A."/>
            <person name="Takaki Y."/>
            <person name="Nishi S."/>
            <person name="Hori S."/>
            <person name="Arai W."/>
            <person name="Tsubouchi T."/>
            <person name="Morono Y."/>
            <person name="Uchiyama I."/>
            <person name="Ito T."/>
            <person name="Fujiyama A."/>
            <person name="Inagaki F."/>
            <person name="Takami H."/>
        </authorList>
    </citation>
    <scope>NUCLEOTIDE SEQUENCE</scope>
    <source>
        <strain evidence="1">Expedition CK06-06</strain>
    </source>
</reference>
<feature type="non-terminal residue" evidence="1">
    <location>
        <position position="39"/>
    </location>
</feature>
<proteinExistence type="predicted"/>